<dbReference type="InParanoid" id="A0A0U5K4F6"/>
<feature type="compositionally biased region" description="Polar residues" evidence="2">
    <location>
        <begin position="84"/>
        <end position="93"/>
    </location>
</feature>
<keyword evidence="1" id="KW-0677">Repeat</keyword>
<organism evidence="3 4">
    <name type="scientific">Candidatus Protochlamydia naegleriophila</name>
    <dbReference type="NCBI Taxonomy" id="389348"/>
    <lineage>
        <taxon>Bacteria</taxon>
        <taxon>Pseudomonadati</taxon>
        <taxon>Chlamydiota</taxon>
        <taxon>Chlamydiia</taxon>
        <taxon>Parachlamydiales</taxon>
        <taxon>Parachlamydiaceae</taxon>
        <taxon>Candidatus Protochlamydia</taxon>
    </lineage>
</organism>
<dbReference type="AlphaFoldDB" id="A0A0U5K4F6"/>
<reference evidence="4" key="1">
    <citation type="submission" date="2015-09" db="EMBL/GenBank/DDBJ databases">
        <authorList>
            <person name="Bertelli C."/>
        </authorList>
    </citation>
    <scope>NUCLEOTIDE SEQUENCE [LARGE SCALE GENOMIC DNA]</scope>
    <source>
        <strain evidence="4">KNic</strain>
    </source>
</reference>
<evidence type="ECO:0000256" key="2">
    <source>
        <dbReference type="SAM" id="MobiDB-lite"/>
    </source>
</evidence>
<dbReference type="InterPro" id="IPR003409">
    <property type="entry name" value="MORN"/>
</dbReference>
<evidence type="ECO:0000313" key="3">
    <source>
        <dbReference type="EMBL" id="CUI16971.1"/>
    </source>
</evidence>
<evidence type="ECO:0000256" key="1">
    <source>
        <dbReference type="ARBA" id="ARBA00022737"/>
    </source>
</evidence>
<dbReference type="Pfam" id="PF02493">
    <property type="entry name" value="MORN"/>
    <property type="match status" value="5"/>
</dbReference>
<dbReference type="PANTHER" id="PTHR23084">
    <property type="entry name" value="PHOSPHATIDYLINOSITOL-4-PHOSPHATE 5-KINASE RELATED"/>
    <property type="match status" value="1"/>
</dbReference>
<feature type="region of interest" description="Disordered" evidence="2">
    <location>
        <begin position="84"/>
        <end position="109"/>
    </location>
</feature>
<dbReference type="Gene3D" id="2.20.110.10">
    <property type="entry name" value="Histone H3 K4-specific methyltransferase SET7/9 N-terminal domain"/>
    <property type="match status" value="4"/>
</dbReference>
<dbReference type="KEGG" id="pnl:PNK_1358"/>
<keyword evidence="4" id="KW-1185">Reference proteome</keyword>
<name>A0A0U5K4F6_9BACT</name>
<dbReference type="STRING" id="389348.PNK_1358"/>
<dbReference type="EMBL" id="LN879502">
    <property type="protein sequence ID" value="CUI16971.1"/>
    <property type="molecule type" value="Genomic_DNA"/>
</dbReference>
<feature type="compositionally biased region" description="Basic and acidic residues" evidence="2">
    <location>
        <begin position="94"/>
        <end position="107"/>
    </location>
</feature>
<dbReference type="SUPFAM" id="SSF82185">
    <property type="entry name" value="Histone H3 K4-specific methyltransferase SET7/9 N-terminal domain"/>
    <property type="match status" value="2"/>
</dbReference>
<evidence type="ECO:0008006" key="5">
    <source>
        <dbReference type="Google" id="ProtNLM"/>
    </source>
</evidence>
<dbReference type="Proteomes" id="UP000069902">
    <property type="component" value="Chromosome cPNK"/>
</dbReference>
<dbReference type="PATRIC" id="fig|389348.3.peg.1520"/>
<dbReference type="PANTHER" id="PTHR23084:SF263">
    <property type="entry name" value="MORN REPEAT-CONTAINING PROTEIN 1"/>
    <property type="match status" value="1"/>
</dbReference>
<dbReference type="RefSeq" id="WP_059061135.1">
    <property type="nucleotide sequence ID" value="NZ_LN879502.1"/>
</dbReference>
<sequence length="498" mass="53706">MIVLPPFSLLPFTQQIAQKTSRSFFSSERALLLLSIATLALLSLTLAIYSKSLKYRTFTKVPQSEPSTTQTLFTQIISSPPGTLRLSHQNFSEHPNESRAAFPREPDDSASSNLCFPQIPVPTSVIESISDREQAIPEPRVALKLTLPEGISFEGSILPTENAPLSPSQLSSSFQGSLLYPDGTTIKGLFEKGELNGEGSVFYGDCQTEASGHFTNGNLVEGIASYADGEIIEGTFHNHKLNGFGKVAYKDGMIRKGLFADGMLEGKGEIIVPRHQSSTQSPHYLNGCFKADELISGEMVYADRTLTGTFKNHLLEGPGCTTTYGDDDIFLEGEFKAGMLEGLGQITYKRGPRLEGFFKQGELNGPATITYADQRTAQGFFIDGELNGIGRIELMDGAVHEGLFKNGALQGLGQITLPDGTFFAGSFEGGLLNGPGQIGSPTGQLKQGLFANGSLTSSESIALPEIPTLDLSRLAKEYLSTDSEEKSPFITLMILTNV</sequence>
<gene>
    <name evidence="3" type="ORF">PNK_1358</name>
</gene>
<proteinExistence type="predicted"/>
<evidence type="ECO:0000313" key="4">
    <source>
        <dbReference type="Proteomes" id="UP000069902"/>
    </source>
</evidence>
<protein>
    <recommendedName>
        <fullName evidence="5">MORN repeat-containing protein</fullName>
    </recommendedName>
</protein>
<accession>A0A0U5K4F6</accession>